<dbReference type="SUPFAM" id="SSF55729">
    <property type="entry name" value="Acyl-CoA N-acyltransferases (Nat)"/>
    <property type="match status" value="1"/>
</dbReference>
<dbReference type="InterPro" id="IPR038740">
    <property type="entry name" value="BioF2-like_GNAT_dom"/>
</dbReference>
<dbReference type="Pfam" id="PF13480">
    <property type="entry name" value="Acetyltransf_6"/>
    <property type="match status" value="1"/>
</dbReference>
<evidence type="ECO:0000313" key="3">
    <source>
        <dbReference type="Proteomes" id="UP000199658"/>
    </source>
</evidence>
<accession>A0A1I6FUY4</accession>
<dbReference type="STRING" id="670154.SAMN04488002_0374"/>
<keyword evidence="2" id="KW-0808">Transferase</keyword>
<dbReference type="InterPro" id="IPR016181">
    <property type="entry name" value="Acyl_CoA_acyltransferase"/>
</dbReference>
<dbReference type="RefSeq" id="WP_090211756.1">
    <property type="nucleotide sequence ID" value="NZ_FOYO01000001.1"/>
</dbReference>
<dbReference type="OrthoDB" id="213519at2"/>
<sequence>MDRLLTTRFLKPFDPVDRPVLERAWSELSGDLPADADPLKTHIGLVWSSEKLYFARGGQPPVFALVEDGGVPLGLMPMRALTEPKFGGRFVAIHEHPTRLSGASVVVRRGQMERVIQTVMRDARKHWKLSSGFSLEGLDPSSALYSAIVEAVGPFRLMTRVSKKQFFVDLCDYTTIDDYSHSKSRNYRKNLTRGQKRLTDDGAYEYHHEAPGVRNTFDQMATIDSHTWRAAEREGDLPATLLVFCDGLQTTMRDTAVSQIHALEFKGQPIAMMYTLQVGARLYAMKHTYEPDYASYQPVIVLMHHVIQTALDAGVDYVELLTGSTHAKTWADRQHELSQDVVYFASPLGYASLTAVRLLRAAKGLRDTIKQKRSKQVQA</sequence>
<dbReference type="Gene3D" id="3.40.630.30">
    <property type="match status" value="1"/>
</dbReference>
<name>A0A1I6FUY4_9RHOB</name>
<feature type="domain" description="BioF2-like acetyltransferase" evidence="1">
    <location>
        <begin position="185"/>
        <end position="328"/>
    </location>
</feature>
<dbReference type="GO" id="GO:0016740">
    <property type="term" value="F:transferase activity"/>
    <property type="evidence" value="ECO:0007669"/>
    <property type="project" value="UniProtKB-KW"/>
</dbReference>
<evidence type="ECO:0000313" key="2">
    <source>
        <dbReference type="EMBL" id="SFR33762.1"/>
    </source>
</evidence>
<gene>
    <name evidence="2" type="ORF">SAMN04488002_0374</name>
</gene>
<dbReference type="Proteomes" id="UP000199658">
    <property type="component" value="Unassembled WGS sequence"/>
</dbReference>
<dbReference type="EMBL" id="FOYO01000001">
    <property type="protein sequence ID" value="SFR33762.1"/>
    <property type="molecule type" value="Genomic_DNA"/>
</dbReference>
<dbReference type="AlphaFoldDB" id="A0A1I6FUY4"/>
<proteinExistence type="predicted"/>
<keyword evidence="3" id="KW-1185">Reference proteome</keyword>
<reference evidence="3" key="1">
    <citation type="submission" date="2016-10" db="EMBL/GenBank/DDBJ databases">
        <authorList>
            <person name="Varghese N."/>
            <person name="Submissions S."/>
        </authorList>
    </citation>
    <scope>NUCLEOTIDE SEQUENCE [LARGE SCALE GENOMIC DNA]</scope>
    <source>
        <strain evidence="3">DSM 26921</strain>
    </source>
</reference>
<evidence type="ECO:0000259" key="1">
    <source>
        <dbReference type="Pfam" id="PF13480"/>
    </source>
</evidence>
<protein>
    <submittedName>
        <fullName evidence="2">Acetyltransferase (GNAT) domain-containing protein</fullName>
    </submittedName>
</protein>
<organism evidence="2 3">
    <name type="scientific">Litoreibacter janthinus</name>
    <dbReference type="NCBI Taxonomy" id="670154"/>
    <lineage>
        <taxon>Bacteria</taxon>
        <taxon>Pseudomonadati</taxon>
        <taxon>Pseudomonadota</taxon>
        <taxon>Alphaproteobacteria</taxon>
        <taxon>Rhodobacterales</taxon>
        <taxon>Roseobacteraceae</taxon>
        <taxon>Litoreibacter</taxon>
    </lineage>
</organism>